<accession>A0ABU3PA82</accession>
<dbReference type="Gene3D" id="3.40.630.30">
    <property type="match status" value="1"/>
</dbReference>
<comment type="similarity">
    <text evidence="5 6">Belongs to the autoinducer synthase family.</text>
</comment>
<organism evidence="7 8">
    <name type="scientific">Roseateles aquae</name>
    <dbReference type="NCBI Taxonomy" id="3077235"/>
    <lineage>
        <taxon>Bacteria</taxon>
        <taxon>Pseudomonadati</taxon>
        <taxon>Pseudomonadota</taxon>
        <taxon>Betaproteobacteria</taxon>
        <taxon>Burkholderiales</taxon>
        <taxon>Sphaerotilaceae</taxon>
        <taxon>Roseateles</taxon>
    </lineage>
</organism>
<evidence type="ECO:0000256" key="2">
    <source>
        <dbReference type="ARBA" id="ARBA00022679"/>
    </source>
</evidence>
<reference evidence="7" key="1">
    <citation type="submission" date="2023-09" db="EMBL/GenBank/DDBJ databases">
        <title>Paucibacter sp. APW11 Genome sequencing and assembly.</title>
        <authorList>
            <person name="Kim I."/>
        </authorList>
    </citation>
    <scope>NUCLEOTIDE SEQUENCE</scope>
    <source>
        <strain evidence="7">APW11</strain>
    </source>
</reference>
<protein>
    <recommendedName>
        <fullName evidence="6">Acyl-homoserine-lactone synthase</fullName>
        <ecNumber evidence="6">2.3.1.184</ecNumber>
    </recommendedName>
    <alternativeName>
        <fullName evidence="6">Autoinducer synthesis protein</fullName>
    </alternativeName>
</protein>
<dbReference type="InterPro" id="IPR001690">
    <property type="entry name" value="Autoind_synthase"/>
</dbReference>
<name>A0ABU3PA82_9BURK</name>
<dbReference type="SUPFAM" id="SSF55729">
    <property type="entry name" value="Acyl-CoA N-acyltransferases (Nat)"/>
    <property type="match status" value="1"/>
</dbReference>
<evidence type="ECO:0000256" key="6">
    <source>
        <dbReference type="RuleBase" id="RU361135"/>
    </source>
</evidence>
<sequence length="184" mass="20473">MQIISASPRDMPKHMAKELARYRHRVFVEMLGWQMRCENGLEFDEFDRPDTRYVVSRDESGHINGCARLLPTTAPYLLSKVFPELMQGRAMPCSPEVWELSRFAAVGLSDAISSPMLQFSSPIAIGLLRAALEAAAEQGAHHVITVSPLGIERLLRRAGFRAERAAPPVTIDGKALFACWIPVI</sequence>
<keyword evidence="1 5" id="KW-0673">Quorum sensing</keyword>
<dbReference type="PROSITE" id="PS51187">
    <property type="entry name" value="AUTOINDUCER_SYNTH_2"/>
    <property type="match status" value="1"/>
</dbReference>
<comment type="catalytic activity">
    <reaction evidence="6">
        <text>a fatty acyl-[ACP] + S-adenosyl-L-methionine = an N-acyl-L-homoserine lactone + S-methyl-5'-thioadenosine + holo-[ACP] + H(+)</text>
        <dbReference type="Rhea" id="RHEA:10096"/>
        <dbReference type="Rhea" id="RHEA-COMP:9685"/>
        <dbReference type="Rhea" id="RHEA-COMP:14125"/>
        <dbReference type="ChEBI" id="CHEBI:15378"/>
        <dbReference type="ChEBI" id="CHEBI:17509"/>
        <dbReference type="ChEBI" id="CHEBI:55474"/>
        <dbReference type="ChEBI" id="CHEBI:59789"/>
        <dbReference type="ChEBI" id="CHEBI:64479"/>
        <dbReference type="ChEBI" id="CHEBI:138651"/>
        <dbReference type="EC" id="2.3.1.184"/>
    </reaction>
</comment>
<keyword evidence="8" id="KW-1185">Reference proteome</keyword>
<evidence type="ECO:0000256" key="5">
    <source>
        <dbReference type="PROSITE-ProRule" id="PRU00533"/>
    </source>
</evidence>
<comment type="caution">
    <text evidence="7">The sequence shown here is derived from an EMBL/GenBank/DDBJ whole genome shotgun (WGS) entry which is preliminary data.</text>
</comment>
<dbReference type="PRINTS" id="PR01549">
    <property type="entry name" value="AUTOINDCRSYN"/>
</dbReference>
<evidence type="ECO:0000256" key="1">
    <source>
        <dbReference type="ARBA" id="ARBA00022654"/>
    </source>
</evidence>
<keyword evidence="2 6" id="KW-0808">Transferase</keyword>
<evidence type="ECO:0000256" key="4">
    <source>
        <dbReference type="ARBA" id="ARBA00022929"/>
    </source>
</evidence>
<dbReference type="EMBL" id="JAVXZY010000001">
    <property type="protein sequence ID" value="MDT8998636.1"/>
    <property type="molecule type" value="Genomic_DNA"/>
</dbReference>
<dbReference type="InterPro" id="IPR016181">
    <property type="entry name" value="Acyl_CoA_acyltransferase"/>
</dbReference>
<dbReference type="EC" id="2.3.1.184" evidence="6"/>
<proteinExistence type="inferred from homology"/>
<gene>
    <name evidence="7" type="ORF">RQP53_05055</name>
</gene>
<dbReference type="Proteomes" id="UP001246372">
    <property type="component" value="Unassembled WGS sequence"/>
</dbReference>
<evidence type="ECO:0000256" key="3">
    <source>
        <dbReference type="ARBA" id="ARBA00022691"/>
    </source>
</evidence>
<evidence type="ECO:0000313" key="7">
    <source>
        <dbReference type="EMBL" id="MDT8998636.1"/>
    </source>
</evidence>
<dbReference type="PANTHER" id="PTHR39322">
    <property type="entry name" value="ACYL-HOMOSERINE-LACTONE SYNTHASE"/>
    <property type="match status" value="1"/>
</dbReference>
<dbReference type="PANTHER" id="PTHR39322:SF1">
    <property type="entry name" value="ISOVALERYL-HOMOSERINE LACTONE SYNTHASE"/>
    <property type="match status" value="1"/>
</dbReference>
<dbReference type="Pfam" id="PF00765">
    <property type="entry name" value="Autoind_synth"/>
    <property type="match status" value="1"/>
</dbReference>
<dbReference type="RefSeq" id="WP_315649069.1">
    <property type="nucleotide sequence ID" value="NZ_JAVXZY010000001.1"/>
</dbReference>
<evidence type="ECO:0000313" key="8">
    <source>
        <dbReference type="Proteomes" id="UP001246372"/>
    </source>
</evidence>
<keyword evidence="4 5" id="KW-0071">Autoinducer synthesis</keyword>
<keyword evidence="3 6" id="KW-0949">S-adenosyl-L-methionine</keyword>